<dbReference type="Gene3D" id="2.60.40.1180">
    <property type="entry name" value="Golgi alpha-mannosidase II"/>
    <property type="match status" value="1"/>
</dbReference>
<gene>
    <name evidence="9" type="ORF">F2Q70_00040983</name>
</gene>
<evidence type="ECO:0000313" key="9">
    <source>
        <dbReference type="EMBL" id="KAF2591866.1"/>
    </source>
</evidence>
<dbReference type="Pfam" id="PF17801">
    <property type="entry name" value="Melibiase_C"/>
    <property type="match status" value="1"/>
</dbReference>
<comment type="caution">
    <text evidence="9">The sequence shown here is derived from an EMBL/GenBank/DDBJ whole genome shotgun (WGS) entry which is preliminary data.</text>
</comment>
<comment type="similarity">
    <text evidence="2">Belongs to the glycosyl hydrolase 27 family.</text>
</comment>
<dbReference type="GO" id="GO:0005975">
    <property type="term" value="P:carbohydrate metabolic process"/>
    <property type="evidence" value="ECO:0007669"/>
    <property type="project" value="InterPro"/>
</dbReference>
<accession>A0A8S9KEL8</accession>
<protein>
    <recommendedName>
        <fullName evidence="3">alpha-galactosidase</fullName>
        <ecNumber evidence="3">3.2.1.22</ecNumber>
    </recommendedName>
</protein>
<dbReference type="InterPro" id="IPR013780">
    <property type="entry name" value="Glyco_hydro_b"/>
</dbReference>
<keyword evidence="6" id="KW-1015">Disulfide bond</keyword>
<dbReference type="GO" id="GO:0004557">
    <property type="term" value="F:alpha-galactosidase activity"/>
    <property type="evidence" value="ECO:0007669"/>
    <property type="project" value="UniProtKB-EC"/>
</dbReference>
<evidence type="ECO:0000256" key="4">
    <source>
        <dbReference type="ARBA" id="ARBA00022729"/>
    </source>
</evidence>
<sequence>MTAETFEILSNKEVIAVNQDALGVQGRKIQANGEDDCQQVWSGPLTDDRMVVALWNRCSKRATITATWDMIGLESTVSVSVRDLWQHKDVTDNASVSFETHVEAHDCHMYILTPQAVVSRSDV</sequence>
<evidence type="ECO:0000256" key="5">
    <source>
        <dbReference type="ARBA" id="ARBA00022801"/>
    </source>
</evidence>
<evidence type="ECO:0000256" key="7">
    <source>
        <dbReference type="ARBA" id="ARBA00023295"/>
    </source>
</evidence>
<organism evidence="9">
    <name type="scientific">Brassica cretica</name>
    <name type="common">Mustard</name>
    <dbReference type="NCBI Taxonomy" id="69181"/>
    <lineage>
        <taxon>Eukaryota</taxon>
        <taxon>Viridiplantae</taxon>
        <taxon>Streptophyta</taxon>
        <taxon>Embryophyta</taxon>
        <taxon>Tracheophyta</taxon>
        <taxon>Spermatophyta</taxon>
        <taxon>Magnoliopsida</taxon>
        <taxon>eudicotyledons</taxon>
        <taxon>Gunneridae</taxon>
        <taxon>Pentapetalae</taxon>
        <taxon>rosids</taxon>
        <taxon>malvids</taxon>
        <taxon>Brassicales</taxon>
        <taxon>Brassicaceae</taxon>
        <taxon>Brassiceae</taxon>
        <taxon>Brassica</taxon>
    </lineage>
</organism>
<dbReference type="InterPro" id="IPR002241">
    <property type="entry name" value="Glyco_hydro_27"/>
</dbReference>
<evidence type="ECO:0000256" key="3">
    <source>
        <dbReference type="ARBA" id="ARBA00012755"/>
    </source>
</evidence>
<dbReference type="PANTHER" id="PTHR11452:SF75">
    <property type="entry name" value="ALPHA-GALACTOSIDASE MEL1"/>
    <property type="match status" value="1"/>
</dbReference>
<name>A0A8S9KEL8_BRACR</name>
<evidence type="ECO:0000256" key="1">
    <source>
        <dbReference type="ARBA" id="ARBA00001255"/>
    </source>
</evidence>
<reference evidence="9" key="1">
    <citation type="submission" date="2019-12" db="EMBL/GenBank/DDBJ databases">
        <title>Genome sequencing and annotation of Brassica cretica.</title>
        <authorList>
            <person name="Studholme D.J."/>
            <person name="Sarris P.F."/>
        </authorList>
    </citation>
    <scope>NUCLEOTIDE SEQUENCE</scope>
    <source>
        <strain evidence="9">PFS-102/07</strain>
        <tissue evidence="9">Leaf</tissue>
    </source>
</reference>
<dbReference type="EC" id="3.2.1.22" evidence="3"/>
<proteinExistence type="inferred from homology"/>
<dbReference type="SUPFAM" id="SSF51011">
    <property type="entry name" value="Glycosyl hydrolase domain"/>
    <property type="match status" value="1"/>
</dbReference>
<keyword evidence="4" id="KW-0732">Signal</keyword>
<dbReference type="FunFam" id="2.60.40.1180:FF:000008">
    <property type="entry name" value="Alpha-galactosidase"/>
    <property type="match status" value="1"/>
</dbReference>
<feature type="domain" description="Alpha galactosidase C-terminal" evidence="8">
    <location>
        <begin position="36"/>
        <end position="112"/>
    </location>
</feature>
<comment type="catalytic activity">
    <reaction evidence="1">
        <text>Hydrolysis of terminal, non-reducing alpha-D-galactose residues in alpha-D-galactosides, including galactose oligosaccharides, galactomannans and galactolipids.</text>
        <dbReference type="EC" id="3.2.1.22"/>
    </reaction>
</comment>
<keyword evidence="5" id="KW-0378">Hydrolase</keyword>
<dbReference type="PANTHER" id="PTHR11452">
    <property type="entry name" value="ALPHA-GALACTOSIDASE/ALPHA-N-ACETYLGALACTOSAMINIDASE"/>
    <property type="match status" value="1"/>
</dbReference>
<dbReference type="InterPro" id="IPR041233">
    <property type="entry name" value="Melibiase_C"/>
</dbReference>
<dbReference type="AlphaFoldDB" id="A0A8S9KEL8"/>
<keyword evidence="7" id="KW-0326">Glycosidase</keyword>
<evidence type="ECO:0000256" key="6">
    <source>
        <dbReference type="ARBA" id="ARBA00023157"/>
    </source>
</evidence>
<evidence type="ECO:0000259" key="8">
    <source>
        <dbReference type="Pfam" id="PF17801"/>
    </source>
</evidence>
<evidence type="ECO:0000256" key="2">
    <source>
        <dbReference type="ARBA" id="ARBA00009743"/>
    </source>
</evidence>
<dbReference type="EMBL" id="QGKY02000190">
    <property type="protein sequence ID" value="KAF2591866.1"/>
    <property type="molecule type" value="Genomic_DNA"/>
</dbReference>